<dbReference type="PANTHER" id="PTHR45527">
    <property type="entry name" value="NONRIBOSOMAL PEPTIDE SYNTHETASE"/>
    <property type="match status" value="1"/>
</dbReference>
<dbReference type="InterPro" id="IPR000873">
    <property type="entry name" value="AMP-dep_synth/lig_dom"/>
</dbReference>
<proteinExistence type="predicted"/>
<dbReference type="InterPro" id="IPR036736">
    <property type="entry name" value="ACP-like_sf"/>
</dbReference>
<name>A0A0X8JJ22_9BACT</name>
<reference evidence="3" key="1">
    <citation type="submission" date="2016-02" db="EMBL/GenBank/DDBJ databases">
        <authorList>
            <person name="Holder M.E."/>
            <person name="Ajami N.J."/>
            <person name="Petrosino J.F."/>
        </authorList>
    </citation>
    <scope>NUCLEOTIDE SEQUENCE [LARGE SCALE GENOMIC DNA]</scope>
    <source>
        <strain evidence="3">CCUG 45958</strain>
    </source>
</reference>
<gene>
    <name evidence="2" type="ORF">AXF13_05295</name>
</gene>
<evidence type="ECO:0000259" key="1">
    <source>
        <dbReference type="PROSITE" id="PS50075"/>
    </source>
</evidence>
<dbReference type="InterPro" id="IPR020845">
    <property type="entry name" value="AMP-binding_CS"/>
</dbReference>
<dbReference type="Pfam" id="PF13193">
    <property type="entry name" value="AMP-binding_C"/>
    <property type="match status" value="1"/>
</dbReference>
<dbReference type="InterPro" id="IPR045851">
    <property type="entry name" value="AMP-bd_C_sf"/>
</dbReference>
<dbReference type="Proteomes" id="UP000069241">
    <property type="component" value="Chromosome"/>
</dbReference>
<protein>
    <submittedName>
        <fullName evidence="2">Peptide synthetase</fullName>
    </submittedName>
</protein>
<dbReference type="InterPro" id="IPR009081">
    <property type="entry name" value="PP-bd_ACP"/>
</dbReference>
<dbReference type="SUPFAM" id="SSF56801">
    <property type="entry name" value="Acetyl-CoA synthetase-like"/>
    <property type="match status" value="1"/>
</dbReference>
<dbReference type="PROSITE" id="PS00455">
    <property type="entry name" value="AMP_BINDING"/>
    <property type="match status" value="1"/>
</dbReference>
<dbReference type="SUPFAM" id="SSF47336">
    <property type="entry name" value="ACP-like"/>
    <property type="match status" value="1"/>
</dbReference>
<evidence type="ECO:0000313" key="3">
    <source>
        <dbReference type="Proteomes" id="UP000069241"/>
    </source>
</evidence>
<dbReference type="PROSITE" id="PS50075">
    <property type="entry name" value="CARRIER"/>
    <property type="match status" value="1"/>
</dbReference>
<organism evidence="2 3">
    <name type="scientific">Desulfovibrio fairfieldensis</name>
    <dbReference type="NCBI Taxonomy" id="44742"/>
    <lineage>
        <taxon>Bacteria</taxon>
        <taxon>Pseudomonadati</taxon>
        <taxon>Thermodesulfobacteriota</taxon>
        <taxon>Desulfovibrionia</taxon>
        <taxon>Desulfovibrionales</taxon>
        <taxon>Desulfovibrionaceae</taxon>
        <taxon>Desulfovibrio</taxon>
    </lineage>
</organism>
<dbReference type="Pfam" id="PF00550">
    <property type="entry name" value="PP-binding"/>
    <property type="match status" value="1"/>
</dbReference>
<evidence type="ECO:0000313" key="2">
    <source>
        <dbReference type="EMBL" id="AMD89576.1"/>
    </source>
</evidence>
<dbReference type="Gene3D" id="1.10.1200.10">
    <property type="entry name" value="ACP-like"/>
    <property type="match status" value="1"/>
</dbReference>
<dbReference type="GO" id="GO:0031177">
    <property type="term" value="F:phosphopantetheine binding"/>
    <property type="evidence" value="ECO:0007669"/>
    <property type="project" value="TreeGrafter"/>
</dbReference>
<dbReference type="GO" id="GO:0043041">
    <property type="term" value="P:amino acid activation for nonribosomal peptide biosynthetic process"/>
    <property type="evidence" value="ECO:0007669"/>
    <property type="project" value="TreeGrafter"/>
</dbReference>
<feature type="domain" description="Carrier" evidence="1">
    <location>
        <begin position="524"/>
        <end position="599"/>
    </location>
</feature>
<dbReference type="Gene3D" id="3.40.50.12780">
    <property type="entry name" value="N-terminal domain of ligase-like"/>
    <property type="match status" value="1"/>
</dbReference>
<keyword evidence="3" id="KW-1185">Reference proteome</keyword>
<dbReference type="AlphaFoldDB" id="A0A0X8JJ22"/>
<dbReference type="GO" id="GO:0044550">
    <property type="term" value="P:secondary metabolite biosynthetic process"/>
    <property type="evidence" value="ECO:0007669"/>
    <property type="project" value="TreeGrafter"/>
</dbReference>
<accession>A0A0X8JJ22</accession>
<sequence>MATDLLRRFTEVARSNPAVPAVMGPDLCLSFSDLDLLSDRAAAIFTRAGDAGILQGEMPYSIDTLPVIGFYHCRSARHVVAAVGAAKAGIPYMPLGCDWPDNRLKAVRGNCRMCLLVCDKEGMSVSGWGGETPVVYTDDLLGAGKVVSSWSRVEMRDVMRARYGDMPPPLYVIHTSGSTGTPKGVALPHDGICANFVGSRGMPGFSAGKRVLYGGALTFDLSIIELWISLLNGCTLVLTPEETLLDAHSLKMHLKKWEINTAAMPVSVMSALAAQDESVFSGLEVLIFGGELPNKDRIEKIMRACPGIVMNNSYGTAETCAVAAAGNIDLPLPEGPLAVGKPFGDAELLVVDDDLAPLPAGQVGELLIGGPGVGLGYINDPERTARCFVTDPRSGKRRYRTGDMAYLQPDGRLVLVGRSDAQFKIGGKRVDPGEISSAVMRQPRVSNVHVAFVRGDYPTIVAYVVADGSAFGMEPEIFAENLRKALAEELPAHLVPGHILVVESIPLTAHGKVDQKRLPVPPAVKPFSSGGDVCAAFQAVLRSEAFSENDAFFDHGGTSLLAAQLIAVFRSVFQVAVPFRLFSHPRTAYMVRLFIENARMNGPTAAGSGAGARLLPVRGTGLKAQDELTVKI</sequence>
<dbReference type="EMBL" id="CP014229">
    <property type="protein sequence ID" value="AMD89576.1"/>
    <property type="molecule type" value="Genomic_DNA"/>
</dbReference>
<dbReference type="InterPro" id="IPR025110">
    <property type="entry name" value="AMP-bd_C"/>
</dbReference>
<dbReference type="STRING" id="44742.AXF13_05295"/>
<dbReference type="KEGG" id="dfi:AXF13_05295"/>
<dbReference type="PANTHER" id="PTHR45527:SF1">
    <property type="entry name" value="FATTY ACID SYNTHASE"/>
    <property type="match status" value="1"/>
</dbReference>
<dbReference type="GO" id="GO:0005737">
    <property type="term" value="C:cytoplasm"/>
    <property type="evidence" value="ECO:0007669"/>
    <property type="project" value="TreeGrafter"/>
</dbReference>
<dbReference type="Pfam" id="PF00501">
    <property type="entry name" value="AMP-binding"/>
    <property type="match status" value="1"/>
</dbReference>
<dbReference type="InterPro" id="IPR042099">
    <property type="entry name" value="ANL_N_sf"/>
</dbReference>
<dbReference type="Gene3D" id="3.30.300.30">
    <property type="match status" value="1"/>
</dbReference>